<proteinExistence type="predicted"/>
<organism evidence="1">
    <name type="scientific">hydrothermal vent metagenome</name>
    <dbReference type="NCBI Taxonomy" id="652676"/>
    <lineage>
        <taxon>unclassified sequences</taxon>
        <taxon>metagenomes</taxon>
        <taxon>ecological metagenomes</taxon>
    </lineage>
</organism>
<reference evidence="1" key="1">
    <citation type="submission" date="2018-06" db="EMBL/GenBank/DDBJ databases">
        <authorList>
            <person name="Zhirakovskaya E."/>
        </authorList>
    </citation>
    <scope>NUCLEOTIDE SEQUENCE</scope>
</reference>
<sequence length="194" mass="21475">MPKIKIYLSFLMLVIITGCTHSVQMAPDLSTIRSESTIKSTTNVGYYISSADLNAEVVSPGGGGDDISYFPYKDTESALKTILSQKFNKVYGLKSKDNNPVIESKNIKFIFSPKIKTDSSSESAFTWPPTDFTVVLTCIAYSANGEQIWKETVTGKGHAEYDEFTNDFSLSAKRASQQAFILMRDKILSAHILK</sequence>
<dbReference type="AlphaFoldDB" id="A0A3B0X152"/>
<evidence type="ECO:0000313" key="1">
    <source>
        <dbReference type="EMBL" id="VAW58243.1"/>
    </source>
</evidence>
<dbReference type="PROSITE" id="PS51257">
    <property type="entry name" value="PROKAR_LIPOPROTEIN"/>
    <property type="match status" value="1"/>
</dbReference>
<protein>
    <recommendedName>
        <fullName evidence="2">Lipoprotein</fullName>
    </recommendedName>
</protein>
<accession>A0A3B0X152</accession>
<dbReference type="EMBL" id="UOFG01000031">
    <property type="protein sequence ID" value="VAW58243.1"/>
    <property type="molecule type" value="Genomic_DNA"/>
</dbReference>
<evidence type="ECO:0008006" key="2">
    <source>
        <dbReference type="Google" id="ProtNLM"/>
    </source>
</evidence>
<gene>
    <name evidence="1" type="ORF">MNBD_GAMMA11-2816</name>
</gene>
<name>A0A3B0X152_9ZZZZ</name>